<dbReference type="EMBL" id="JAJFAZ020000005">
    <property type="protein sequence ID" value="KAI5328826.1"/>
    <property type="molecule type" value="Genomic_DNA"/>
</dbReference>
<evidence type="ECO:0000313" key="5">
    <source>
        <dbReference type="Proteomes" id="UP001054821"/>
    </source>
</evidence>
<keyword evidence="1" id="KW-0815">Transposition</keyword>
<organism evidence="4 5">
    <name type="scientific">Prunus dulcis</name>
    <name type="common">Almond</name>
    <name type="synonym">Amygdalus dulcis</name>
    <dbReference type="NCBI Taxonomy" id="3755"/>
    <lineage>
        <taxon>Eukaryota</taxon>
        <taxon>Viridiplantae</taxon>
        <taxon>Streptophyta</taxon>
        <taxon>Embryophyta</taxon>
        <taxon>Tracheophyta</taxon>
        <taxon>Spermatophyta</taxon>
        <taxon>Magnoliopsida</taxon>
        <taxon>eudicotyledons</taxon>
        <taxon>Gunneridae</taxon>
        <taxon>Pentapetalae</taxon>
        <taxon>rosids</taxon>
        <taxon>fabids</taxon>
        <taxon>Rosales</taxon>
        <taxon>Rosaceae</taxon>
        <taxon>Amygdaloideae</taxon>
        <taxon>Amygdaleae</taxon>
        <taxon>Prunus</taxon>
    </lineage>
</organism>
<keyword evidence="2" id="KW-0238">DNA-binding</keyword>
<accession>A0AAD4VQ96</accession>
<comment type="caution">
    <text evidence="4">The sequence shown here is derived from an EMBL/GenBank/DDBJ whole genome shotgun (WGS) entry which is preliminary data.</text>
</comment>
<dbReference type="InterPro" id="IPR001207">
    <property type="entry name" value="Transposase_mutator"/>
</dbReference>
<dbReference type="GO" id="GO:0006313">
    <property type="term" value="P:DNA transposition"/>
    <property type="evidence" value="ECO:0007669"/>
    <property type="project" value="InterPro"/>
</dbReference>
<dbReference type="Proteomes" id="UP001054821">
    <property type="component" value="Chromosome 5"/>
</dbReference>
<dbReference type="PROSITE" id="PS01007">
    <property type="entry name" value="TRANSPOSASE_MUTATOR"/>
    <property type="match status" value="1"/>
</dbReference>
<evidence type="ECO:0000256" key="1">
    <source>
        <dbReference type="ARBA" id="ARBA00022578"/>
    </source>
</evidence>
<keyword evidence="5" id="KW-1185">Reference proteome</keyword>
<keyword evidence="3" id="KW-0233">DNA recombination</keyword>
<sequence>MDELEMKLKNLRKAMKRNLGYNVSHYTELLIGDPVSAHGWIFISDQQNGLDKIFDIVVPEAQHRWCIRHMYENFKEKFKGKVFKDLLWSAARASHRAKPEDYVAKCYHKDTYLKTYEPIIHLVKSFNMWHKSTQIPLLLQLLENNRRDQRGAEKKILKSRRELIQMVPSSRAVDVQFGSTVVAFSAINVAVNVQSKQVVALANAQRRKLPIKKSSNVNPPRTSYSKK</sequence>
<dbReference type="PANTHER" id="PTHR31973:SF199">
    <property type="entry name" value="SWIM-TYPE DOMAIN-CONTAINING PROTEIN"/>
    <property type="match status" value="1"/>
</dbReference>
<dbReference type="AlphaFoldDB" id="A0AAD4VQ96"/>
<name>A0AAD4VQ96_PRUDU</name>
<dbReference type="GO" id="GO:0003677">
    <property type="term" value="F:DNA binding"/>
    <property type="evidence" value="ECO:0007669"/>
    <property type="project" value="UniProtKB-KW"/>
</dbReference>
<reference evidence="4 5" key="1">
    <citation type="journal article" date="2022" name="G3 (Bethesda)">
        <title>Whole-genome sequence and methylome profiling of the almond [Prunus dulcis (Mill.) D.A. Webb] cultivar 'Nonpareil'.</title>
        <authorList>
            <person name="D'Amico-Willman K.M."/>
            <person name="Ouma W.Z."/>
            <person name="Meulia T."/>
            <person name="Sideli G.M."/>
            <person name="Gradziel T.M."/>
            <person name="Fresnedo-Ramirez J."/>
        </authorList>
    </citation>
    <scope>NUCLEOTIDE SEQUENCE [LARGE SCALE GENOMIC DNA]</scope>
    <source>
        <strain evidence="4">Clone GOH B32 T37-40</strain>
    </source>
</reference>
<gene>
    <name evidence="4" type="ORF">L3X38_028223</name>
</gene>
<proteinExistence type="predicted"/>
<evidence type="ECO:0008006" key="6">
    <source>
        <dbReference type="Google" id="ProtNLM"/>
    </source>
</evidence>
<dbReference type="GO" id="GO:0004803">
    <property type="term" value="F:transposase activity"/>
    <property type="evidence" value="ECO:0007669"/>
    <property type="project" value="InterPro"/>
</dbReference>
<evidence type="ECO:0000256" key="3">
    <source>
        <dbReference type="ARBA" id="ARBA00023172"/>
    </source>
</evidence>
<evidence type="ECO:0000313" key="4">
    <source>
        <dbReference type="EMBL" id="KAI5328826.1"/>
    </source>
</evidence>
<protein>
    <recommendedName>
        <fullName evidence="6">MULE transposase domain-containing protein</fullName>
    </recommendedName>
</protein>
<evidence type="ECO:0000256" key="2">
    <source>
        <dbReference type="ARBA" id="ARBA00023125"/>
    </source>
</evidence>
<dbReference type="PANTHER" id="PTHR31973">
    <property type="entry name" value="POLYPROTEIN, PUTATIVE-RELATED"/>
    <property type="match status" value="1"/>
</dbReference>